<keyword evidence="3" id="KW-1185">Reference proteome</keyword>
<comment type="caution">
    <text evidence="2">The sequence shown here is derived from an EMBL/GenBank/DDBJ whole genome shotgun (WGS) entry which is preliminary data.</text>
</comment>
<name>A0A1A0HBP0_9ASCO</name>
<evidence type="ECO:0000313" key="3">
    <source>
        <dbReference type="Proteomes" id="UP000092555"/>
    </source>
</evidence>
<dbReference type="InterPro" id="IPR057402">
    <property type="entry name" value="AIM3_BBC1_C"/>
</dbReference>
<evidence type="ECO:0000259" key="1">
    <source>
        <dbReference type="Pfam" id="PF25459"/>
    </source>
</evidence>
<feature type="non-terminal residue" evidence="2">
    <location>
        <position position="1"/>
    </location>
</feature>
<reference evidence="2 3" key="1">
    <citation type="submission" date="2016-05" db="EMBL/GenBank/DDBJ databases">
        <title>Comparative genomics of biotechnologically important yeasts.</title>
        <authorList>
            <consortium name="DOE Joint Genome Institute"/>
            <person name="Riley R."/>
            <person name="Haridas S."/>
            <person name="Wolfe K.H."/>
            <person name="Lopes M.R."/>
            <person name="Hittinger C.T."/>
            <person name="Goker M."/>
            <person name="Salamov A."/>
            <person name="Wisecaver J."/>
            <person name="Long T.M."/>
            <person name="Aerts A.L."/>
            <person name="Barry K."/>
            <person name="Choi C."/>
            <person name="Clum A."/>
            <person name="Coughlan A.Y."/>
            <person name="Deshpande S."/>
            <person name="Douglass A.P."/>
            <person name="Hanson S.J."/>
            <person name="Klenk H.-P."/>
            <person name="LaButti K."/>
            <person name="Lapidus A."/>
            <person name="Lindquist E."/>
            <person name="Lipzen A."/>
            <person name="Meier-kolthoff J.P."/>
            <person name="Ohm R.A."/>
            <person name="Otillar R.P."/>
            <person name="Pangilinan J."/>
            <person name="Peng Y."/>
            <person name="Rokas A."/>
            <person name="Rosa C.A."/>
            <person name="Scheuner C."/>
            <person name="Sibirny A.A."/>
            <person name="Slot J.C."/>
            <person name="Stielow J.B."/>
            <person name="Sun H."/>
            <person name="Kurtzman C.P."/>
            <person name="Blackwell M."/>
            <person name="Grigoriev I.V."/>
            <person name="Jeffries T.W."/>
        </authorList>
    </citation>
    <scope>NUCLEOTIDE SEQUENCE [LARGE SCALE GENOMIC DNA]</scope>
    <source>
        <strain evidence="2 3">NRRL YB-4993</strain>
    </source>
</reference>
<dbReference type="EMBL" id="LXTC01000003">
    <property type="protein sequence ID" value="OBA21400.1"/>
    <property type="molecule type" value="Genomic_DNA"/>
</dbReference>
<accession>A0A1A0HBP0</accession>
<dbReference type="OrthoDB" id="207120at2759"/>
<dbReference type="STRING" id="869754.A0A1A0HBP0"/>
<sequence length="242" mass="27097">WWIKSEIPDSLSGKLGIDLEFEVDENRIKKRDGHEVIYKDYYILFHDLSQLIFEIQYQSDDPRETVSVSSVKVKGSPKIRKDILHSYSSNLGHSLAEYADKAVGSKLGTSIVEEAFLHLSAKNPNLLRPIGEKAFGSAIYKNFNHNVTRIDEIRPGDIVCMRSAKFTSHKGLGGLGVKNISAGEGNEIYSAIVLQYDPKKDKIKVAESGKGGVVKKESYKFGEMKSGKIRIYRVVSRDSVGW</sequence>
<dbReference type="RefSeq" id="XP_018711910.1">
    <property type="nucleotide sequence ID" value="XM_018854732.1"/>
</dbReference>
<protein>
    <recommendedName>
        <fullName evidence="1">BBC1/AIM3 cysteine proteinase-fold domain-containing protein</fullName>
    </recommendedName>
</protein>
<organism evidence="2 3">
    <name type="scientific">Metschnikowia bicuspidata var. bicuspidata NRRL YB-4993</name>
    <dbReference type="NCBI Taxonomy" id="869754"/>
    <lineage>
        <taxon>Eukaryota</taxon>
        <taxon>Fungi</taxon>
        <taxon>Dikarya</taxon>
        <taxon>Ascomycota</taxon>
        <taxon>Saccharomycotina</taxon>
        <taxon>Pichiomycetes</taxon>
        <taxon>Metschnikowiaceae</taxon>
        <taxon>Metschnikowia</taxon>
    </lineage>
</organism>
<dbReference type="Proteomes" id="UP000092555">
    <property type="component" value="Unassembled WGS sequence"/>
</dbReference>
<feature type="non-terminal residue" evidence="2">
    <location>
        <position position="242"/>
    </location>
</feature>
<dbReference type="Pfam" id="PF25459">
    <property type="entry name" value="AIM3_BBC1_C"/>
    <property type="match status" value="1"/>
</dbReference>
<dbReference type="GeneID" id="30027708"/>
<gene>
    <name evidence="2" type="ORF">METBIDRAFT_17645</name>
</gene>
<feature type="domain" description="BBC1/AIM3 cysteine proteinase-fold" evidence="1">
    <location>
        <begin position="76"/>
        <end position="242"/>
    </location>
</feature>
<dbReference type="AlphaFoldDB" id="A0A1A0HBP0"/>
<proteinExistence type="predicted"/>
<evidence type="ECO:0000313" key="2">
    <source>
        <dbReference type="EMBL" id="OBA21400.1"/>
    </source>
</evidence>